<comment type="subunit">
    <text evidence="11">Component of the mitochondrial contact site and cristae organizing system (MICOS) complex.</text>
</comment>
<comment type="subcellular location">
    <subcellularLocation>
        <location evidence="1 11">Mitochondrion inner membrane</location>
        <topology evidence="1 11">Single-pass membrane protein</topology>
    </subcellularLocation>
</comment>
<feature type="region of interest" description="Disordered" evidence="12">
    <location>
        <begin position="154"/>
        <end position="188"/>
    </location>
</feature>
<evidence type="ECO:0000256" key="4">
    <source>
        <dbReference type="ARBA" id="ARBA00022692"/>
    </source>
</evidence>
<keyword evidence="9 11" id="KW-0472">Membrane</keyword>
<dbReference type="Proteomes" id="UP000054007">
    <property type="component" value="Unassembled WGS sequence"/>
</dbReference>
<evidence type="ECO:0000256" key="1">
    <source>
        <dbReference type="ARBA" id="ARBA00004434"/>
    </source>
</evidence>
<evidence type="ECO:0000256" key="5">
    <source>
        <dbReference type="ARBA" id="ARBA00022792"/>
    </source>
</evidence>
<keyword evidence="5 11" id="KW-0999">Mitochondrion inner membrane</keyword>
<feature type="compositionally biased region" description="Pro residues" evidence="12">
    <location>
        <begin position="162"/>
        <end position="171"/>
    </location>
</feature>
<keyword evidence="6 11" id="KW-1133">Transmembrane helix</keyword>
<dbReference type="InterPro" id="IPR019133">
    <property type="entry name" value="MIC60"/>
</dbReference>
<dbReference type="Pfam" id="PF09731">
    <property type="entry name" value="Mitofilin"/>
    <property type="match status" value="1"/>
</dbReference>
<evidence type="ECO:0000256" key="2">
    <source>
        <dbReference type="ARBA" id="ARBA00010877"/>
    </source>
</evidence>
<evidence type="ECO:0000256" key="7">
    <source>
        <dbReference type="ARBA" id="ARBA00023054"/>
    </source>
</evidence>
<dbReference type="OrthoDB" id="10261039at2759"/>
<dbReference type="GO" id="GO:0042407">
    <property type="term" value="P:cristae formation"/>
    <property type="evidence" value="ECO:0007669"/>
    <property type="project" value="TreeGrafter"/>
</dbReference>
<feature type="transmembrane region" description="Helical" evidence="11">
    <location>
        <begin position="14"/>
        <end position="34"/>
    </location>
</feature>
<dbReference type="STRING" id="1314674.A0A0D7AXL6"/>
<evidence type="ECO:0000256" key="6">
    <source>
        <dbReference type="ARBA" id="ARBA00022989"/>
    </source>
</evidence>
<proteinExistence type="inferred from homology"/>
<feature type="non-terminal residue" evidence="13">
    <location>
        <position position="425"/>
    </location>
</feature>
<name>A0A0D7AXL6_9AGAR</name>
<evidence type="ECO:0000313" key="13">
    <source>
        <dbReference type="EMBL" id="KIY62021.1"/>
    </source>
</evidence>
<comment type="similarity">
    <text evidence="2 11">Belongs to the MICOS complex subunit Mic60 family.</text>
</comment>
<comment type="function">
    <text evidence="10">Component of the MICOS complex, a large protein complex of the mitochondrial inner membrane that plays crucial roles in the maintenance of crista junctions, inner membrane architecture, and formation of contact sites to the outer membrane. Plays a role in keeping cristae membranes connected to the inner boundary membrane. Also promotes protein import via the mitochondrial intermembrane space assembly (MIA) pathway.</text>
</comment>
<dbReference type="EMBL" id="KN880834">
    <property type="protein sequence ID" value="KIY62021.1"/>
    <property type="molecule type" value="Genomic_DNA"/>
</dbReference>
<evidence type="ECO:0000256" key="9">
    <source>
        <dbReference type="ARBA" id="ARBA00023136"/>
    </source>
</evidence>
<evidence type="ECO:0000256" key="3">
    <source>
        <dbReference type="ARBA" id="ARBA00018116"/>
    </source>
</evidence>
<feature type="non-terminal residue" evidence="13">
    <location>
        <position position="1"/>
    </location>
</feature>
<dbReference type="PANTHER" id="PTHR15415:SF7">
    <property type="entry name" value="MICOS COMPLEX SUBUNIT MIC60"/>
    <property type="match status" value="1"/>
</dbReference>
<protein>
    <recommendedName>
        <fullName evidence="3 11">MICOS complex subunit MIC60</fullName>
    </recommendedName>
    <alternativeName>
        <fullName evidence="11">Mitofilin</fullName>
    </alternativeName>
</protein>
<evidence type="ECO:0000256" key="11">
    <source>
        <dbReference type="RuleBase" id="RU363000"/>
    </source>
</evidence>
<keyword evidence="4 11" id="KW-0812">Transmembrane</keyword>
<organism evidence="13 14">
    <name type="scientific">Cylindrobasidium torrendii FP15055 ss-10</name>
    <dbReference type="NCBI Taxonomy" id="1314674"/>
    <lineage>
        <taxon>Eukaryota</taxon>
        <taxon>Fungi</taxon>
        <taxon>Dikarya</taxon>
        <taxon>Basidiomycota</taxon>
        <taxon>Agaricomycotina</taxon>
        <taxon>Agaricomycetes</taxon>
        <taxon>Agaricomycetidae</taxon>
        <taxon>Agaricales</taxon>
        <taxon>Marasmiineae</taxon>
        <taxon>Physalacriaceae</taxon>
        <taxon>Cylindrobasidium</taxon>
    </lineage>
</organism>
<accession>A0A0D7AXL6</accession>
<evidence type="ECO:0000256" key="8">
    <source>
        <dbReference type="ARBA" id="ARBA00023128"/>
    </source>
</evidence>
<keyword evidence="7" id="KW-0175">Coiled coil</keyword>
<keyword evidence="14" id="KW-1185">Reference proteome</keyword>
<dbReference type="AlphaFoldDB" id="A0A0D7AXL6"/>
<dbReference type="GO" id="GO:0061617">
    <property type="term" value="C:MICOS complex"/>
    <property type="evidence" value="ECO:0007669"/>
    <property type="project" value="TreeGrafter"/>
</dbReference>
<evidence type="ECO:0000313" key="14">
    <source>
        <dbReference type="Proteomes" id="UP000054007"/>
    </source>
</evidence>
<evidence type="ECO:0000256" key="10">
    <source>
        <dbReference type="ARBA" id="ARBA00025571"/>
    </source>
</evidence>
<gene>
    <name evidence="13" type="ORF">CYLTODRAFT_325488</name>
</gene>
<sequence length="425" mass="47041">SAAPKKKSKVVRRLVYTTVFAGTTFYVGSSFVAFNNKAYYNFFSNTIPLGSAMLDFAEYNNWDTLTVEQAIEAVKNSVTTTQAYITAQIKGTEGKDIKEVAADAYKASKQRAVSAVDSLKTTVHKVEEKTSAAASHQKDQIATELADLVKQAEEAAKSAVPPAAPPAPTAPAPSAEVKPITPPIEKKEEPRAVYEELPIGFEAPAGYKTAPKKAIPAPPPPPPLPRVAASVADVSDPIIKHLAATIDDLASYLKSNPTAVSQVGPVLETAKADFASLVSRIAAVKAEERKDLESKLDEQTRQYNLKLVELEMEAQDRLDDKEEKFRKVFDDAQVELTRTFRAKLDSELHTHMEIINERLKEEVVAQGIELQRRWIRDVKVRVEQERGGRLAKLDELSSQMKRLERIALDNSTYLDENLRIHAFWT</sequence>
<keyword evidence="8 11" id="KW-0496">Mitochondrion</keyword>
<dbReference type="PANTHER" id="PTHR15415">
    <property type="entry name" value="MITOFILIN"/>
    <property type="match status" value="1"/>
</dbReference>
<evidence type="ECO:0000256" key="12">
    <source>
        <dbReference type="SAM" id="MobiDB-lite"/>
    </source>
</evidence>
<reference evidence="13 14" key="1">
    <citation type="journal article" date="2015" name="Fungal Genet. Biol.">
        <title>Evolution of novel wood decay mechanisms in Agaricales revealed by the genome sequences of Fistulina hepatica and Cylindrobasidium torrendii.</title>
        <authorList>
            <person name="Floudas D."/>
            <person name="Held B.W."/>
            <person name="Riley R."/>
            <person name="Nagy L.G."/>
            <person name="Koehler G."/>
            <person name="Ransdell A.S."/>
            <person name="Younus H."/>
            <person name="Chow J."/>
            <person name="Chiniquy J."/>
            <person name="Lipzen A."/>
            <person name="Tritt A."/>
            <person name="Sun H."/>
            <person name="Haridas S."/>
            <person name="LaButti K."/>
            <person name="Ohm R.A."/>
            <person name="Kues U."/>
            <person name="Blanchette R.A."/>
            <person name="Grigoriev I.V."/>
            <person name="Minto R.E."/>
            <person name="Hibbett D.S."/>
        </authorList>
    </citation>
    <scope>NUCLEOTIDE SEQUENCE [LARGE SCALE GENOMIC DNA]</scope>
    <source>
        <strain evidence="13 14">FP15055 ss-10</strain>
    </source>
</reference>